<dbReference type="EMBL" id="CM001220">
    <property type="protein sequence ID" value="KEH30248.1"/>
    <property type="molecule type" value="Genomic_DNA"/>
</dbReference>
<keyword evidence="5" id="KW-1185">Reference proteome</keyword>
<proteinExistence type="predicted"/>
<protein>
    <submittedName>
        <fullName evidence="3">Nodule Cysteine-Rich (NCR) secreted peptide</fullName>
    </submittedName>
</protein>
<evidence type="ECO:0000313" key="3">
    <source>
        <dbReference type="EMBL" id="KEH30248.1"/>
    </source>
</evidence>
<reference evidence="3 5" key="1">
    <citation type="journal article" date="2011" name="Nature">
        <title>The Medicago genome provides insight into the evolution of rhizobial symbioses.</title>
        <authorList>
            <person name="Young N.D."/>
            <person name="Debelle F."/>
            <person name="Oldroyd G.E."/>
            <person name="Geurts R."/>
            <person name="Cannon S.B."/>
            <person name="Udvardi M.K."/>
            <person name="Benedito V.A."/>
            <person name="Mayer K.F."/>
            <person name="Gouzy J."/>
            <person name="Schoof H."/>
            <person name="Van de Peer Y."/>
            <person name="Proost S."/>
            <person name="Cook D.R."/>
            <person name="Meyers B.C."/>
            <person name="Spannagl M."/>
            <person name="Cheung F."/>
            <person name="De Mita S."/>
            <person name="Krishnakumar V."/>
            <person name="Gundlach H."/>
            <person name="Zhou S."/>
            <person name="Mudge J."/>
            <person name="Bharti A.K."/>
            <person name="Murray J.D."/>
            <person name="Naoumkina M.A."/>
            <person name="Rosen B."/>
            <person name="Silverstein K.A."/>
            <person name="Tang H."/>
            <person name="Rombauts S."/>
            <person name="Zhao P.X."/>
            <person name="Zhou P."/>
            <person name="Barbe V."/>
            <person name="Bardou P."/>
            <person name="Bechner M."/>
            <person name="Bellec A."/>
            <person name="Berger A."/>
            <person name="Berges H."/>
            <person name="Bidwell S."/>
            <person name="Bisseling T."/>
            <person name="Choisne N."/>
            <person name="Couloux A."/>
            <person name="Denny R."/>
            <person name="Deshpande S."/>
            <person name="Dai X."/>
            <person name="Doyle J.J."/>
            <person name="Dudez A.M."/>
            <person name="Farmer A.D."/>
            <person name="Fouteau S."/>
            <person name="Franken C."/>
            <person name="Gibelin C."/>
            <person name="Gish J."/>
            <person name="Goldstein S."/>
            <person name="Gonzalez A.J."/>
            <person name="Green P.J."/>
            <person name="Hallab A."/>
            <person name="Hartog M."/>
            <person name="Hua A."/>
            <person name="Humphray S.J."/>
            <person name="Jeong D.H."/>
            <person name="Jing Y."/>
            <person name="Jocker A."/>
            <person name="Kenton S.M."/>
            <person name="Kim D.J."/>
            <person name="Klee K."/>
            <person name="Lai H."/>
            <person name="Lang C."/>
            <person name="Lin S."/>
            <person name="Macmil S.L."/>
            <person name="Magdelenat G."/>
            <person name="Matthews L."/>
            <person name="McCorrison J."/>
            <person name="Monaghan E.L."/>
            <person name="Mun J.H."/>
            <person name="Najar F.Z."/>
            <person name="Nicholson C."/>
            <person name="Noirot C."/>
            <person name="O'Bleness M."/>
            <person name="Paule C.R."/>
            <person name="Poulain J."/>
            <person name="Prion F."/>
            <person name="Qin B."/>
            <person name="Qu C."/>
            <person name="Retzel E.F."/>
            <person name="Riddle C."/>
            <person name="Sallet E."/>
            <person name="Samain S."/>
            <person name="Samson N."/>
            <person name="Sanders I."/>
            <person name="Saurat O."/>
            <person name="Scarpelli C."/>
            <person name="Schiex T."/>
            <person name="Segurens B."/>
            <person name="Severin A.J."/>
            <person name="Sherrier D.J."/>
            <person name="Shi R."/>
            <person name="Sims S."/>
            <person name="Singer S.R."/>
            <person name="Sinharoy S."/>
            <person name="Sterck L."/>
            <person name="Viollet A."/>
            <person name="Wang B.B."/>
            <person name="Wang K."/>
            <person name="Wang M."/>
            <person name="Wang X."/>
            <person name="Warfsmann J."/>
            <person name="Weissenbach J."/>
            <person name="White D.D."/>
            <person name="White J.D."/>
            <person name="Wiley G.B."/>
            <person name="Wincker P."/>
            <person name="Xing Y."/>
            <person name="Yang L."/>
            <person name="Yao Z."/>
            <person name="Ying F."/>
            <person name="Zhai J."/>
            <person name="Zhou L."/>
            <person name="Zuber A."/>
            <person name="Denarie J."/>
            <person name="Dixon R.A."/>
            <person name="May G.D."/>
            <person name="Schwartz D.C."/>
            <person name="Rogers J."/>
            <person name="Quetier F."/>
            <person name="Town C.D."/>
            <person name="Roe B.A."/>
        </authorList>
    </citation>
    <scope>NUCLEOTIDE SEQUENCE [LARGE SCALE GENOMIC DNA]</scope>
    <source>
        <strain evidence="3">A17</strain>
        <strain evidence="4 5">cv. Jemalong A17</strain>
    </source>
</reference>
<dbReference type="InterPro" id="IPR009810">
    <property type="entry name" value="Nodulin_late_dom"/>
</dbReference>
<accession>A0A072UME6</accession>
<organism evidence="3 5">
    <name type="scientific">Medicago truncatula</name>
    <name type="common">Barrel medic</name>
    <name type="synonym">Medicago tribuloides</name>
    <dbReference type="NCBI Taxonomy" id="3880"/>
    <lineage>
        <taxon>Eukaryota</taxon>
        <taxon>Viridiplantae</taxon>
        <taxon>Streptophyta</taxon>
        <taxon>Embryophyta</taxon>
        <taxon>Tracheophyta</taxon>
        <taxon>Spermatophyta</taxon>
        <taxon>Magnoliopsida</taxon>
        <taxon>eudicotyledons</taxon>
        <taxon>Gunneridae</taxon>
        <taxon>Pentapetalae</taxon>
        <taxon>rosids</taxon>
        <taxon>fabids</taxon>
        <taxon>Fabales</taxon>
        <taxon>Fabaceae</taxon>
        <taxon>Papilionoideae</taxon>
        <taxon>50 kb inversion clade</taxon>
        <taxon>NPAAA clade</taxon>
        <taxon>Hologalegina</taxon>
        <taxon>IRL clade</taxon>
        <taxon>Trifolieae</taxon>
        <taxon>Medicago</taxon>
    </lineage>
</organism>
<name>A0A072UME6_MEDTR</name>
<reference evidence="3 5" key="2">
    <citation type="journal article" date="2014" name="BMC Genomics">
        <title>An improved genome release (version Mt4.0) for the model legume Medicago truncatula.</title>
        <authorList>
            <person name="Tang H."/>
            <person name="Krishnakumar V."/>
            <person name="Bidwell S."/>
            <person name="Rosen B."/>
            <person name="Chan A."/>
            <person name="Zhou S."/>
            <person name="Gentzbittel L."/>
            <person name="Childs K.L."/>
            <person name="Yandell M."/>
            <person name="Gundlach H."/>
            <person name="Mayer K.F."/>
            <person name="Schwartz D.C."/>
            <person name="Town C.D."/>
        </authorList>
    </citation>
    <scope>GENOME REANNOTATION</scope>
    <source>
        <strain evidence="3">A17</strain>
        <strain evidence="4 5">cv. Jemalong A17</strain>
    </source>
</reference>
<dbReference type="Proteomes" id="UP000002051">
    <property type="component" value="Chromosome 4"/>
</dbReference>
<feature type="transmembrane region" description="Helical" evidence="1">
    <location>
        <begin position="6"/>
        <end position="26"/>
    </location>
</feature>
<keyword evidence="1" id="KW-0812">Transmembrane</keyword>
<keyword evidence="1" id="KW-0472">Membrane</keyword>
<evidence type="ECO:0000259" key="2">
    <source>
        <dbReference type="Pfam" id="PF07127"/>
    </source>
</evidence>
<evidence type="ECO:0000313" key="4">
    <source>
        <dbReference type="EnsemblPlants" id="KEH30248"/>
    </source>
</evidence>
<reference evidence="4" key="3">
    <citation type="submission" date="2015-04" db="UniProtKB">
        <authorList>
            <consortium name="EnsemblPlants"/>
        </authorList>
    </citation>
    <scope>IDENTIFICATION</scope>
    <source>
        <strain evidence="4">cv. Jemalong A17</strain>
    </source>
</reference>
<dbReference type="AlphaFoldDB" id="A0A072UME6"/>
<dbReference type="HOGENOM" id="CLU_181053_7_2_1"/>
<dbReference type="Pfam" id="PF07127">
    <property type="entry name" value="Nodulin_late"/>
    <property type="match status" value="1"/>
</dbReference>
<dbReference type="GO" id="GO:0046872">
    <property type="term" value="F:metal ion binding"/>
    <property type="evidence" value="ECO:0007669"/>
    <property type="project" value="InterPro"/>
</dbReference>
<sequence length="69" mass="7815">MAEILMLFYIPIIYVSLFLDVIEGLIKACDTDVDCQKKYPGPFEHLLKCIHGYCVCFPRNPGDSSGYPI</sequence>
<keyword evidence="1" id="KW-1133">Transmembrane helix</keyword>
<feature type="domain" description="Late nodulin" evidence="2">
    <location>
        <begin position="1"/>
        <end position="54"/>
    </location>
</feature>
<dbReference type="EnsemblPlants" id="KEH30248">
    <property type="protein sequence ID" value="KEH30248"/>
    <property type="gene ID" value="MTR_4g065840"/>
</dbReference>
<evidence type="ECO:0000256" key="1">
    <source>
        <dbReference type="SAM" id="Phobius"/>
    </source>
</evidence>
<gene>
    <name evidence="3" type="ordered locus">MTR_4g065840</name>
</gene>
<evidence type="ECO:0000313" key="5">
    <source>
        <dbReference type="Proteomes" id="UP000002051"/>
    </source>
</evidence>